<keyword evidence="2" id="KW-0812">Transmembrane</keyword>
<name>A0A819M973_9BILA</name>
<dbReference type="Proteomes" id="UP000663844">
    <property type="component" value="Unassembled WGS sequence"/>
</dbReference>
<dbReference type="AlphaFoldDB" id="A0A819M973"/>
<sequence length="136" mass="14610">MVSIKTILIVGISLLAINVRVTDARQCYQCKGCKEPYGKPDADIQGTNDNYCWKYIGNIGGLQGTIRGAGGNLPDGSTCSDGKNTCVETTALGGLTKETRCCCYHDLCNTASSHYSFSIIMLLVTALIYLASTFIH</sequence>
<feature type="signal peptide" evidence="3">
    <location>
        <begin position="1"/>
        <end position="24"/>
    </location>
</feature>
<protein>
    <submittedName>
        <fullName evidence="4">Uncharacterized protein</fullName>
    </submittedName>
</protein>
<keyword evidence="1 3" id="KW-0732">Signal</keyword>
<evidence type="ECO:0000313" key="5">
    <source>
        <dbReference type="Proteomes" id="UP000663844"/>
    </source>
</evidence>
<keyword evidence="2" id="KW-1133">Transmembrane helix</keyword>
<accession>A0A819M973</accession>
<evidence type="ECO:0000313" key="4">
    <source>
        <dbReference type="EMBL" id="CAF3976430.1"/>
    </source>
</evidence>
<keyword evidence="2" id="KW-0472">Membrane</keyword>
<feature type="chain" id="PRO_5032740322" evidence="3">
    <location>
        <begin position="25"/>
        <end position="136"/>
    </location>
</feature>
<dbReference type="PANTHER" id="PTHR33562">
    <property type="entry name" value="ATILLA, ISOFORM B-RELATED-RELATED"/>
    <property type="match status" value="1"/>
</dbReference>
<gene>
    <name evidence="4" type="ORF">OXD698_LOCUS28125</name>
</gene>
<organism evidence="4 5">
    <name type="scientific">Adineta steineri</name>
    <dbReference type="NCBI Taxonomy" id="433720"/>
    <lineage>
        <taxon>Eukaryota</taxon>
        <taxon>Metazoa</taxon>
        <taxon>Spiralia</taxon>
        <taxon>Gnathifera</taxon>
        <taxon>Rotifera</taxon>
        <taxon>Eurotatoria</taxon>
        <taxon>Bdelloidea</taxon>
        <taxon>Adinetida</taxon>
        <taxon>Adinetidae</taxon>
        <taxon>Adineta</taxon>
    </lineage>
</organism>
<proteinExistence type="predicted"/>
<evidence type="ECO:0000256" key="3">
    <source>
        <dbReference type="SAM" id="SignalP"/>
    </source>
</evidence>
<evidence type="ECO:0000256" key="1">
    <source>
        <dbReference type="ARBA" id="ARBA00022729"/>
    </source>
</evidence>
<dbReference type="EMBL" id="CAJOAZ010002990">
    <property type="protein sequence ID" value="CAF3976430.1"/>
    <property type="molecule type" value="Genomic_DNA"/>
</dbReference>
<feature type="transmembrane region" description="Helical" evidence="2">
    <location>
        <begin position="115"/>
        <end position="135"/>
    </location>
</feature>
<dbReference type="InterPro" id="IPR050975">
    <property type="entry name" value="Sleep_regulator"/>
</dbReference>
<reference evidence="4" key="1">
    <citation type="submission" date="2021-02" db="EMBL/GenBank/DDBJ databases">
        <authorList>
            <person name="Nowell W R."/>
        </authorList>
    </citation>
    <scope>NUCLEOTIDE SEQUENCE</scope>
</reference>
<evidence type="ECO:0000256" key="2">
    <source>
        <dbReference type="SAM" id="Phobius"/>
    </source>
</evidence>
<comment type="caution">
    <text evidence="4">The sequence shown here is derived from an EMBL/GenBank/DDBJ whole genome shotgun (WGS) entry which is preliminary data.</text>
</comment>